<sequence>MGSTVTGGGPAWLRLRAAGLIFSALVGAGLYTVAANTVEGDARQRFNGIARIAQSALAARLATFNDLVRGTTALFEASDDPVTRLQFHRYVAALDVPRNFPEVDLLSYAASVDDAGRDAFVARVRADRSLAPGGYPAFDILPAGRRERYEVLTFVEPARHFSRYFGADIAQNPAIAEALAQSRDTGQLSSGVPIMFDAPSPHIGLGIGRPVYRKGVPLTDAAARRAAFLGMVGVEFSVPGLAQGVLGQVGMPGLRVALYAAGSAAADQRALAIGRGDRLLFGAGPLRDASFEAVLPVDFNGSLWKARFTLPRSDLYSQFDRAFPFLALAIGVVVGLLVYAFFFTLFWSRRVAIAQRLLLDTVLDSVEAHVYMKDRERRFTYINARTAEAMGKAPQEVIGKFDRDVLPAALADAYWEQDRSVFDNGVSSAGQHQFTRLDGQVRQFWTVKVPVMEAGEVAAVIGLSTDVTELHELKAQADAASLAKSNFLSNMSHEIRTPMNSIIGMTHLALKSAATPKQRDYLEKIYHSSQHLLGIINDILDFSKIEAGKLDLEVIDFSVATLMENIAHQLGEAASCRRLALEFELAPGLPRQLRGDPLRLEQVLLNFTGNAIKFSEDGVVRIHAVALEDTEHDALVRFEVRDNGIGMTGAEVGELFKSFHQADPSTTRKYGGTGLGLVISKQLVELMGGSVGVDSAPGVGSTFWFTARLGKGVRFMRAGPAPAPREVLDQIAGAAILLVEDNVFSQQVGQELLEEASATVVVACNGKEAVDLMLRRCFDCVLMDLQMPVMDGFETTRMIRSDPRLREAVVIALTANAGRDDRARALAAGMDEFVSKPTSPNQLFEVIARCLRAHAAPAAAPLACEAAPPLFDMAALALTFGANPQKMRKYAFMFLDSAGDGLAVVGEALARADIERAADTGHRMKSAARAVGAMEFAQLCQQLEQLRIGGSVAEASLLLGRMVALRALLAEHMASELAEPASG</sequence>
<feature type="transmembrane region" description="Helical" evidence="22">
    <location>
        <begin position="20"/>
        <end position="38"/>
    </location>
</feature>
<keyword evidence="29" id="KW-1185">Reference proteome</keyword>
<dbReference type="GO" id="GO:0000155">
    <property type="term" value="F:phosphorelay sensor kinase activity"/>
    <property type="evidence" value="ECO:0007669"/>
    <property type="project" value="InterPro"/>
</dbReference>
<keyword evidence="9" id="KW-0547">Nucleotide-binding</keyword>
<evidence type="ECO:0000256" key="11">
    <source>
        <dbReference type="ARBA" id="ARBA00022840"/>
    </source>
</evidence>
<feature type="modified residue" description="4-aspartylphosphate" evidence="21">
    <location>
        <position position="784"/>
    </location>
</feature>
<dbReference type="SUPFAM" id="SSF47226">
    <property type="entry name" value="Histidine-containing phosphotransfer domain, HPT domain"/>
    <property type="match status" value="1"/>
</dbReference>
<evidence type="ECO:0000256" key="18">
    <source>
        <dbReference type="ARBA" id="ARBA00068150"/>
    </source>
</evidence>
<dbReference type="Gene3D" id="3.30.565.10">
    <property type="entry name" value="Histidine kinase-like ATPase, C-terminal domain"/>
    <property type="match status" value="1"/>
</dbReference>
<evidence type="ECO:0000256" key="6">
    <source>
        <dbReference type="ARBA" id="ARBA00022679"/>
    </source>
</evidence>
<keyword evidence="10" id="KW-0418">Kinase</keyword>
<dbReference type="InterPro" id="IPR035965">
    <property type="entry name" value="PAS-like_dom_sf"/>
</dbReference>
<comment type="function">
    <text evidence="16">Member of the two-component regulatory system BvgS/BvgA. Phosphorylates BvgA via a four-step phosphorelay in response to environmental signals.</text>
</comment>
<evidence type="ECO:0000256" key="13">
    <source>
        <dbReference type="ARBA" id="ARBA00023012"/>
    </source>
</evidence>
<dbReference type="SUPFAM" id="SSF55785">
    <property type="entry name" value="PYP-like sensor domain (PAS domain)"/>
    <property type="match status" value="1"/>
</dbReference>
<keyword evidence="6" id="KW-0808">Transferase</keyword>
<dbReference type="InterPro" id="IPR000014">
    <property type="entry name" value="PAS"/>
</dbReference>
<evidence type="ECO:0000256" key="22">
    <source>
        <dbReference type="SAM" id="Phobius"/>
    </source>
</evidence>
<dbReference type="NCBIfam" id="TIGR00229">
    <property type="entry name" value="sensory_box"/>
    <property type="match status" value="1"/>
</dbReference>
<dbReference type="Proteomes" id="UP000230390">
    <property type="component" value="Unassembled WGS sequence"/>
</dbReference>
<dbReference type="Pfam" id="PF08448">
    <property type="entry name" value="PAS_4"/>
    <property type="match status" value="1"/>
</dbReference>
<name>A0A2G8TIY8_9BURK</name>
<dbReference type="InterPro" id="IPR036890">
    <property type="entry name" value="HATPase_C_sf"/>
</dbReference>
<dbReference type="PRINTS" id="PR00344">
    <property type="entry name" value="BCTRLSENSOR"/>
</dbReference>
<evidence type="ECO:0000256" key="16">
    <source>
        <dbReference type="ARBA" id="ARBA00058004"/>
    </source>
</evidence>
<dbReference type="Pfam" id="PF00072">
    <property type="entry name" value="Response_reg"/>
    <property type="match status" value="1"/>
</dbReference>
<dbReference type="InterPro" id="IPR008207">
    <property type="entry name" value="Sig_transdc_His_kin_Hpt_dom"/>
</dbReference>
<dbReference type="InterPro" id="IPR006189">
    <property type="entry name" value="CHASE_dom"/>
</dbReference>
<keyword evidence="11" id="KW-0067">ATP-binding</keyword>
<feature type="domain" description="PAS" evidence="25">
    <location>
        <begin position="355"/>
        <end position="400"/>
    </location>
</feature>
<reference evidence="28 29" key="1">
    <citation type="submission" date="2017-10" db="EMBL/GenBank/DDBJ databases">
        <title>Massilia psychrophilum sp. nov., a novel purple-pigmented bacterium isolated from Tianshan glacier, Xinjiang Municipality, China.</title>
        <authorList>
            <person name="Wang H."/>
        </authorList>
    </citation>
    <scope>NUCLEOTIDE SEQUENCE [LARGE SCALE GENOMIC DNA]</scope>
    <source>
        <strain evidence="28 29">JCM 30074</strain>
    </source>
</reference>
<dbReference type="SMART" id="SM00387">
    <property type="entry name" value="HATPase_c"/>
    <property type="match status" value="1"/>
</dbReference>
<comment type="subunit">
    <text evidence="17">At low DSF concentrations, interacts with RpfF.</text>
</comment>
<keyword evidence="13" id="KW-0902">Two-component regulatory system</keyword>
<dbReference type="CDD" id="cd00088">
    <property type="entry name" value="HPT"/>
    <property type="match status" value="1"/>
</dbReference>
<dbReference type="PANTHER" id="PTHR45339:SF1">
    <property type="entry name" value="HYBRID SIGNAL TRANSDUCTION HISTIDINE KINASE J"/>
    <property type="match status" value="1"/>
</dbReference>
<comment type="catalytic activity">
    <reaction evidence="1">
        <text>ATP + protein L-histidine = ADP + protein N-phospho-L-histidine.</text>
        <dbReference type="EC" id="2.7.13.3"/>
    </reaction>
</comment>
<evidence type="ECO:0000256" key="1">
    <source>
        <dbReference type="ARBA" id="ARBA00000085"/>
    </source>
</evidence>
<gene>
    <name evidence="28" type="ORF">CR105_06650</name>
</gene>
<dbReference type="CDD" id="cd16922">
    <property type="entry name" value="HATPase_EvgS-ArcB-TorS-like"/>
    <property type="match status" value="1"/>
</dbReference>
<dbReference type="FunFam" id="1.10.287.130:FF:000002">
    <property type="entry name" value="Two-component osmosensing histidine kinase"/>
    <property type="match status" value="1"/>
</dbReference>
<dbReference type="InterPro" id="IPR036097">
    <property type="entry name" value="HisK_dim/P_sf"/>
</dbReference>
<dbReference type="PANTHER" id="PTHR45339">
    <property type="entry name" value="HYBRID SIGNAL TRANSDUCTION HISTIDINE KINASE J"/>
    <property type="match status" value="1"/>
</dbReference>
<evidence type="ECO:0000256" key="21">
    <source>
        <dbReference type="PROSITE-ProRule" id="PRU00169"/>
    </source>
</evidence>
<feature type="domain" description="HPt" evidence="27">
    <location>
        <begin position="883"/>
        <end position="976"/>
    </location>
</feature>
<feature type="transmembrane region" description="Helical" evidence="22">
    <location>
        <begin position="322"/>
        <end position="347"/>
    </location>
</feature>
<dbReference type="Gene3D" id="3.30.450.350">
    <property type="entry name" value="CHASE domain"/>
    <property type="match status" value="1"/>
</dbReference>
<dbReference type="EC" id="2.7.13.3" evidence="3"/>
<protein>
    <recommendedName>
        <fullName evidence="18">Sensory/regulatory protein RpfC</fullName>
        <ecNumber evidence="3">2.7.13.3</ecNumber>
    </recommendedName>
    <alternativeName>
        <fullName evidence="19">Virulence sensor protein BvgS</fullName>
    </alternativeName>
</protein>
<dbReference type="SMART" id="SM01079">
    <property type="entry name" value="CHASE"/>
    <property type="match status" value="1"/>
</dbReference>
<dbReference type="SMART" id="SM00073">
    <property type="entry name" value="HPT"/>
    <property type="match status" value="1"/>
</dbReference>
<evidence type="ECO:0000313" key="28">
    <source>
        <dbReference type="EMBL" id="PIL46007.1"/>
    </source>
</evidence>
<dbReference type="GO" id="GO:0005524">
    <property type="term" value="F:ATP binding"/>
    <property type="evidence" value="ECO:0007669"/>
    <property type="project" value="UniProtKB-KW"/>
</dbReference>
<keyword evidence="7 22" id="KW-0812">Transmembrane</keyword>
<proteinExistence type="predicted"/>
<evidence type="ECO:0000256" key="12">
    <source>
        <dbReference type="ARBA" id="ARBA00022989"/>
    </source>
</evidence>
<evidence type="ECO:0000256" key="8">
    <source>
        <dbReference type="ARBA" id="ARBA00022729"/>
    </source>
</evidence>
<dbReference type="InterPro" id="IPR005467">
    <property type="entry name" value="His_kinase_dom"/>
</dbReference>
<dbReference type="PROSITE" id="PS50894">
    <property type="entry name" value="HPT"/>
    <property type="match status" value="1"/>
</dbReference>
<accession>A0A2G8TIY8</accession>
<evidence type="ECO:0000256" key="9">
    <source>
        <dbReference type="ARBA" id="ARBA00022741"/>
    </source>
</evidence>
<dbReference type="CDD" id="cd17546">
    <property type="entry name" value="REC_hyHK_CKI1_RcsC-like"/>
    <property type="match status" value="1"/>
</dbReference>
<dbReference type="InterPro" id="IPR001789">
    <property type="entry name" value="Sig_transdc_resp-reg_receiver"/>
</dbReference>
<dbReference type="AlphaFoldDB" id="A0A2G8TIY8"/>
<dbReference type="InterPro" id="IPR013656">
    <property type="entry name" value="PAS_4"/>
</dbReference>
<comment type="caution">
    <text evidence="28">The sequence shown here is derived from an EMBL/GenBank/DDBJ whole genome shotgun (WGS) entry which is preliminary data.</text>
</comment>
<evidence type="ECO:0000259" key="27">
    <source>
        <dbReference type="PROSITE" id="PS50894"/>
    </source>
</evidence>
<feature type="domain" description="Histidine kinase" evidence="23">
    <location>
        <begin position="490"/>
        <end position="711"/>
    </location>
</feature>
<keyword evidence="4" id="KW-1003">Cell membrane</keyword>
<organism evidence="28 29">
    <name type="scientific">Massilia eurypsychrophila</name>
    <dbReference type="NCBI Taxonomy" id="1485217"/>
    <lineage>
        <taxon>Bacteria</taxon>
        <taxon>Pseudomonadati</taxon>
        <taxon>Pseudomonadota</taxon>
        <taxon>Betaproteobacteria</taxon>
        <taxon>Burkholderiales</taxon>
        <taxon>Oxalobacteraceae</taxon>
        <taxon>Telluria group</taxon>
        <taxon>Massilia</taxon>
    </lineage>
</organism>
<evidence type="ECO:0000259" key="25">
    <source>
        <dbReference type="PROSITE" id="PS50112"/>
    </source>
</evidence>
<dbReference type="Gene3D" id="1.20.120.160">
    <property type="entry name" value="HPT domain"/>
    <property type="match status" value="1"/>
</dbReference>
<evidence type="ECO:0000256" key="7">
    <source>
        <dbReference type="ARBA" id="ARBA00022692"/>
    </source>
</evidence>
<dbReference type="InterPro" id="IPR011006">
    <property type="entry name" value="CheY-like_superfamily"/>
</dbReference>
<dbReference type="GO" id="GO:0005886">
    <property type="term" value="C:plasma membrane"/>
    <property type="evidence" value="ECO:0007669"/>
    <property type="project" value="UniProtKB-SubCell"/>
</dbReference>
<evidence type="ECO:0000256" key="3">
    <source>
        <dbReference type="ARBA" id="ARBA00012438"/>
    </source>
</evidence>
<feature type="modified residue" description="Phosphohistidine" evidence="20">
    <location>
        <position position="922"/>
    </location>
</feature>
<dbReference type="EMBL" id="PDOC01000003">
    <property type="protein sequence ID" value="PIL46007.1"/>
    <property type="molecule type" value="Genomic_DNA"/>
</dbReference>
<evidence type="ECO:0000256" key="15">
    <source>
        <dbReference type="ARBA" id="ARBA00023136"/>
    </source>
</evidence>
<dbReference type="InterPro" id="IPR036641">
    <property type="entry name" value="HPT_dom_sf"/>
</dbReference>
<evidence type="ECO:0000256" key="2">
    <source>
        <dbReference type="ARBA" id="ARBA00004651"/>
    </source>
</evidence>
<dbReference type="Pfam" id="PF00512">
    <property type="entry name" value="HisKA"/>
    <property type="match status" value="1"/>
</dbReference>
<dbReference type="PROSITE" id="PS50112">
    <property type="entry name" value="PAS"/>
    <property type="match status" value="1"/>
</dbReference>
<dbReference type="Pfam" id="PF03924">
    <property type="entry name" value="CHASE"/>
    <property type="match status" value="1"/>
</dbReference>
<evidence type="ECO:0000259" key="23">
    <source>
        <dbReference type="PROSITE" id="PS50109"/>
    </source>
</evidence>
<dbReference type="PROSITE" id="PS50109">
    <property type="entry name" value="HIS_KIN"/>
    <property type="match status" value="1"/>
</dbReference>
<dbReference type="Pfam" id="PF01627">
    <property type="entry name" value="Hpt"/>
    <property type="match status" value="1"/>
</dbReference>
<keyword evidence="14" id="KW-0843">Virulence</keyword>
<keyword evidence="8" id="KW-0732">Signal</keyword>
<evidence type="ECO:0000259" key="26">
    <source>
        <dbReference type="PROSITE" id="PS50839"/>
    </source>
</evidence>
<evidence type="ECO:0000256" key="19">
    <source>
        <dbReference type="ARBA" id="ARBA00070152"/>
    </source>
</evidence>
<comment type="subcellular location">
    <subcellularLocation>
        <location evidence="2">Cell membrane</location>
        <topology evidence="2">Multi-pass membrane protein</topology>
    </subcellularLocation>
</comment>
<dbReference type="PROSITE" id="PS50839">
    <property type="entry name" value="CHASE"/>
    <property type="match status" value="1"/>
</dbReference>
<evidence type="ECO:0000256" key="5">
    <source>
        <dbReference type="ARBA" id="ARBA00022553"/>
    </source>
</evidence>
<dbReference type="Gene3D" id="1.10.287.130">
    <property type="match status" value="1"/>
</dbReference>
<dbReference type="CDD" id="cd00130">
    <property type="entry name" value="PAS"/>
    <property type="match status" value="1"/>
</dbReference>
<dbReference type="InterPro" id="IPR004358">
    <property type="entry name" value="Sig_transdc_His_kin-like_C"/>
</dbReference>
<dbReference type="Gene3D" id="3.40.50.2300">
    <property type="match status" value="1"/>
</dbReference>
<evidence type="ECO:0000256" key="10">
    <source>
        <dbReference type="ARBA" id="ARBA00022777"/>
    </source>
</evidence>
<dbReference type="SMART" id="SM00448">
    <property type="entry name" value="REC"/>
    <property type="match status" value="1"/>
</dbReference>
<evidence type="ECO:0000259" key="24">
    <source>
        <dbReference type="PROSITE" id="PS50110"/>
    </source>
</evidence>
<dbReference type="Gene3D" id="3.30.450.20">
    <property type="entry name" value="PAS domain"/>
    <property type="match status" value="1"/>
</dbReference>
<dbReference type="FunFam" id="3.30.565.10:FF:000010">
    <property type="entry name" value="Sensor histidine kinase RcsC"/>
    <property type="match status" value="1"/>
</dbReference>
<feature type="domain" description="Response regulatory" evidence="24">
    <location>
        <begin position="735"/>
        <end position="851"/>
    </location>
</feature>
<keyword evidence="12 22" id="KW-1133">Transmembrane helix</keyword>
<dbReference type="SUPFAM" id="SSF47384">
    <property type="entry name" value="Homodimeric domain of signal transducing histidine kinase"/>
    <property type="match status" value="1"/>
</dbReference>
<keyword evidence="5 21" id="KW-0597">Phosphoprotein</keyword>
<dbReference type="PROSITE" id="PS50110">
    <property type="entry name" value="RESPONSE_REGULATORY"/>
    <property type="match status" value="1"/>
</dbReference>
<evidence type="ECO:0000256" key="17">
    <source>
        <dbReference type="ARBA" id="ARBA00064003"/>
    </source>
</evidence>
<evidence type="ECO:0000256" key="20">
    <source>
        <dbReference type="PROSITE-ProRule" id="PRU00110"/>
    </source>
</evidence>
<evidence type="ECO:0000256" key="14">
    <source>
        <dbReference type="ARBA" id="ARBA00023026"/>
    </source>
</evidence>
<feature type="domain" description="CHASE" evidence="26">
    <location>
        <begin position="78"/>
        <end position="249"/>
    </location>
</feature>
<dbReference type="SUPFAM" id="SSF52172">
    <property type="entry name" value="CheY-like"/>
    <property type="match status" value="1"/>
</dbReference>
<evidence type="ECO:0000313" key="29">
    <source>
        <dbReference type="Proteomes" id="UP000230390"/>
    </source>
</evidence>
<dbReference type="InterPro" id="IPR003594">
    <property type="entry name" value="HATPase_dom"/>
</dbReference>
<keyword evidence="15 22" id="KW-0472">Membrane</keyword>
<dbReference type="CDD" id="cd00082">
    <property type="entry name" value="HisKA"/>
    <property type="match status" value="1"/>
</dbReference>
<dbReference type="Pfam" id="PF02518">
    <property type="entry name" value="HATPase_c"/>
    <property type="match status" value="1"/>
</dbReference>
<dbReference type="OrthoDB" id="5290456at2"/>
<dbReference type="SMART" id="SM00388">
    <property type="entry name" value="HisKA"/>
    <property type="match status" value="1"/>
</dbReference>
<dbReference type="InterPro" id="IPR003661">
    <property type="entry name" value="HisK_dim/P_dom"/>
</dbReference>
<evidence type="ECO:0000256" key="4">
    <source>
        <dbReference type="ARBA" id="ARBA00022475"/>
    </source>
</evidence>
<dbReference type="InterPro" id="IPR042240">
    <property type="entry name" value="CHASE_sf"/>
</dbReference>
<dbReference type="SUPFAM" id="SSF55874">
    <property type="entry name" value="ATPase domain of HSP90 chaperone/DNA topoisomerase II/histidine kinase"/>
    <property type="match status" value="1"/>
</dbReference>